<dbReference type="Gene3D" id="3.40.50.300">
    <property type="entry name" value="P-loop containing nucleotide triphosphate hydrolases"/>
    <property type="match status" value="3"/>
</dbReference>
<keyword evidence="9" id="KW-1185">Reference proteome</keyword>
<keyword evidence="4 5" id="KW-0067">ATP-binding</keyword>
<name>A0ABR7S1G8_AQUAC</name>
<dbReference type="Gene3D" id="1.10.10.160">
    <property type="match status" value="1"/>
</dbReference>
<feature type="region of interest" description="Disordered" evidence="6">
    <location>
        <begin position="34"/>
        <end position="74"/>
    </location>
</feature>
<dbReference type="PANTHER" id="PTHR11070">
    <property type="entry name" value="UVRD / RECB / PCRA DNA HELICASE FAMILY MEMBER"/>
    <property type="match status" value="1"/>
</dbReference>
<feature type="binding site" evidence="5">
    <location>
        <begin position="124"/>
        <end position="131"/>
    </location>
    <ligand>
        <name>ATP</name>
        <dbReference type="ChEBI" id="CHEBI:30616"/>
    </ligand>
</feature>
<comment type="caution">
    <text evidence="8">The sequence shown here is derived from an EMBL/GenBank/DDBJ whole genome shotgun (WGS) entry which is preliminary data.</text>
</comment>
<evidence type="ECO:0000259" key="7">
    <source>
        <dbReference type="PROSITE" id="PS51198"/>
    </source>
</evidence>
<evidence type="ECO:0000256" key="5">
    <source>
        <dbReference type="PROSITE-ProRule" id="PRU00560"/>
    </source>
</evidence>
<evidence type="ECO:0000313" key="8">
    <source>
        <dbReference type="EMBL" id="MBC9251436.1"/>
    </source>
</evidence>
<dbReference type="Proteomes" id="UP000744555">
    <property type="component" value="Unassembled WGS sequence"/>
</dbReference>
<evidence type="ECO:0000313" key="9">
    <source>
        <dbReference type="Proteomes" id="UP000744555"/>
    </source>
</evidence>
<keyword evidence="2 5" id="KW-0378">Hydrolase</keyword>
<dbReference type="RefSeq" id="WP_187806934.1">
    <property type="nucleotide sequence ID" value="NZ_LZEU01000001.1"/>
</dbReference>
<gene>
    <name evidence="8" type="ORF">A9179_14285</name>
</gene>
<dbReference type="PANTHER" id="PTHR11070:SF63">
    <property type="entry name" value="DNA HELICASE IV"/>
    <property type="match status" value="1"/>
</dbReference>
<proteinExistence type="predicted"/>
<dbReference type="GO" id="GO:0004386">
    <property type="term" value="F:helicase activity"/>
    <property type="evidence" value="ECO:0007669"/>
    <property type="project" value="UniProtKB-KW"/>
</dbReference>
<dbReference type="InterPro" id="IPR000212">
    <property type="entry name" value="DNA_helicase_UvrD/REP"/>
</dbReference>
<evidence type="ECO:0000256" key="6">
    <source>
        <dbReference type="SAM" id="MobiDB-lite"/>
    </source>
</evidence>
<evidence type="ECO:0000256" key="3">
    <source>
        <dbReference type="ARBA" id="ARBA00022806"/>
    </source>
</evidence>
<evidence type="ECO:0000256" key="2">
    <source>
        <dbReference type="ARBA" id="ARBA00022801"/>
    </source>
</evidence>
<organism evidence="8 9">
    <name type="scientific">Aquipseudomonas alcaligenes</name>
    <name type="common">Pseudomonas alcaligenes</name>
    <dbReference type="NCBI Taxonomy" id="43263"/>
    <lineage>
        <taxon>Bacteria</taxon>
        <taxon>Pseudomonadati</taxon>
        <taxon>Pseudomonadota</taxon>
        <taxon>Gammaproteobacteria</taxon>
        <taxon>Pseudomonadales</taxon>
        <taxon>Pseudomonadaceae</taxon>
        <taxon>Aquipseudomonas</taxon>
    </lineage>
</organism>
<reference evidence="8 9" key="1">
    <citation type="submission" date="2016-06" db="EMBL/GenBank/DDBJ databases">
        <authorList>
            <person name="Ramos C."/>
            <person name="Pintado A."/>
            <person name="Crespo-Gomez J.I."/>
        </authorList>
    </citation>
    <scope>NUCLEOTIDE SEQUENCE [LARGE SCALE GENOMIC DNA]</scope>
    <source>
        <strain evidence="8 9">AVO110</strain>
    </source>
</reference>
<keyword evidence="1 5" id="KW-0547">Nucleotide-binding</keyword>
<protein>
    <submittedName>
        <fullName evidence="8">DNA helicase UvrD</fullName>
    </submittedName>
</protein>
<dbReference type="SUPFAM" id="SSF52540">
    <property type="entry name" value="P-loop containing nucleoside triphosphate hydrolases"/>
    <property type="match status" value="1"/>
</dbReference>
<dbReference type="EMBL" id="LZEU01000001">
    <property type="protein sequence ID" value="MBC9251436.1"/>
    <property type="molecule type" value="Genomic_DNA"/>
</dbReference>
<dbReference type="PROSITE" id="PS51198">
    <property type="entry name" value="UVRD_HELICASE_ATP_BIND"/>
    <property type="match status" value="1"/>
</dbReference>
<evidence type="ECO:0000256" key="1">
    <source>
        <dbReference type="ARBA" id="ARBA00022741"/>
    </source>
</evidence>
<feature type="domain" description="UvrD-like helicase ATP-binding" evidence="7">
    <location>
        <begin position="103"/>
        <end position="452"/>
    </location>
</feature>
<dbReference type="InterPro" id="IPR013986">
    <property type="entry name" value="DExx_box_DNA_helicase_dom_sf"/>
</dbReference>
<dbReference type="InterPro" id="IPR014016">
    <property type="entry name" value="UvrD-like_ATP-bd"/>
</dbReference>
<evidence type="ECO:0000256" key="4">
    <source>
        <dbReference type="ARBA" id="ARBA00022840"/>
    </source>
</evidence>
<dbReference type="Pfam" id="PF00580">
    <property type="entry name" value="UvrD-helicase"/>
    <property type="match status" value="1"/>
</dbReference>
<accession>A0ABR7S1G8</accession>
<dbReference type="InterPro" id="IPR027417">
    <property type="entry name" value="P-loop_NTPase"/>
</dbReference>
<sequence length="624" mass="68666">MLSAVKRYQALFSAALARYFPRTTEYLRAEREAAARLRQPQPRAKRATPAGKARTSGRNKKTSDGPSPAPTGIYSSARLKVDDSQITAMRARVAEAVAAGLIGAPSDEQWAMILCRAPLARIFAGAGSGKSTTLLLRVVFMLCHLQIPATSLTVISFTNASCAELRGQLLRLLAFWQLPFDEAQARQCVRTFHSAMAQQAKALLGTPTWFEQLGGGAGEEPDAPAGGRLPPAQQRLLRQAHDELYASDAAFRQQVHELLGVAMPETIGKPPQEGLRLAGELRATPIFEAFYQQGCFAESLGLRPDRLDAAALACAPRERLFLQALASFWARFQALLQAQGVTTFDAAFRQLGERLASAEELPAEAIEPLRHLLIDEFQDISPQIVHWLQAVHRALAGRGKGVSLMAIGDDWQSIYGWRGSSPELFLDFDRHFPSRGKAKSQVLMLTANFRSIEPILRDAEALLADVSCKQAKRSQAVKATQPGDHGVRRIQGFDLKRQLPELLQEIAAQCAHVAQRGSRERNPVLLLGRRNDALKQVQVQAQLEPSLPVRAYSIHRAKGLQAEVAIILDEGGSPESHPLRNALYAHCGLFRNSYDQAMRDESLRLAYVAVTRGVSRVIWYSGKR</sequence>
<keyword evidence="3 5" id="KW-0347">Helicase</keyword>